<dbReference type="GO" id="GO:0016740">
    <property type="term" value="F:transferase activity"/>
    <property type="evidence" value="ECO:0007669"/>
    <property type="project" value="UniProtKB-KW"/>
</dbReference>
<dbReference type="STRING" id="79883.GCA_001636495_03296"/>
<dbReference type="AlphaFoldDB" id="A0A5D4T6C3"/>
<evidence type="ECO:0000313" key="2">
    <source>
        <dbReference type="Proteomes" id="UP000322524"/>
    </source>
</evidence>
<dbReference type="InterPro" id="IPR023606">
    <property type="entry name" value="CoA-Trfase_III_dom_1_sf"/>
</dbReference>
<dbReference type="InterPro" id="IPR044855">
    <property type="entry name" value="CoA-Trfase_III_dom3_sf"/>
</dbReference>
<dbReference type="Pfam" id="PF02515">
    <property type="entry name" value="CoA_transf_3"/>
    <property type="match status" value="1"/>
</dbReference>
<organism evidence="1 2">
    <name type="scientific">Sutcliffiella horikoshii</name>
    <dbReference type="NCBI Taxonomy" id="79883"/>
    <lineage>
        <taxon>Bacteria</taxon>
        <taxon>Bacillati</taxon>
        <taxon>Bacillota</taxon>
        <taxon>Bacilli</taxon>
        <taxon>Bacillales</taxon>
        <taxon>Bacillaceae</taxon>
        <taxon>Sutcliffiella</taxon>
    </lineage>
</organism>
<evidence type="ECO:0000313" key="1">
    <source>
        <dbReference type="EMBL" id="TYS70855.1"/>
    </source>
</evidence>
<dbReference type="Gene3D" id="3.40.50.10540">
    <property type="entry name" value="Crotonobetainyl-coa:carnitine coa-transferase, domain 1"/>
    <property type="match status" value="1"/>
</dbReference>
<dbReference type="InterPro" id="IPR050509">
    <property type="entry name" value="CoA-transferase_III"/>
</dbReference>
<sequence>MIEKLLEGIRILDFTNYLPGPYATQRLADLGAEVIKVEPLAGDPARHTGIKREGTGVVYLANNRGKMSVSVDLKKEEDRGEILNLVEGFDVIIESFRPGIMSRFGLDYETVKLRKPDIIYCSITGYGNNGNWSKLGSHDINYMALSGLLAQLKDRSGRPIHPSITIADYFGSMAVCEMVLALLLKKERAGRGGYHSISLTDVAISLMGTHLSIHQEVGEEQGITLLNGELISYGIYETKNGRYMALGALEYKFWQNFCEAVDREEWLGAHFSIRRNSNPVAQGVEELFASRTFEEWTTFSQEVDCCLTPVLEVGELSRYPYFMENNSIFQDKAGNVKVAMHGGSSNGNLHAPTVGEHTAKWLYKL</sequence>
<gene>
    <name evidence="1" type="ORF">FZC76_02870</name>
</gene>
<proteinExistence type="predicted"/>
<name>A0A5D4T6C3_9BACI</name>
<dbReference type="Proteomes" id="UP000322524">
    <property type="component" value="Unassembled WGS sequence"/>
</dbReference>
<comment type="caution">
    <text evidence="1">The sequence shown here is derived from an EMBL/GenBank/DDBJ whole genome shotgun (WGS) entry which is preliminary data.</text>
</comment>
<reference evidence="1 2" key="1">
    <citation type="submission" date="2019-08" db="EMBL/GenBank/DDBJ databases">
        <title>Bacillus genomes from the desert of Cuatro Cienegas, Coahuila.</title>
        <authorList>
            <person name="Olmedo-Alvarez G."/>
        </authorList>
    </citation>
    <scope>NUCLEOTIDE SEQUENCE [LARGE SCALE GENOMIC DNA]</scope>
    <source>
        <strain evidence="1 2">CH28_1T</strain>
    </source>
</reference>
<dbReference type="PANTHER" id="PTHR48228:SF5">
    <property type="entry name" value="ALPHA-METHYLACYL-COA RACEMASE"/>
    <property type="match status" value="1"/>
</dbReference>
<dbReference type="SUPFAM" id="SSF89796">
    <property type="entry name" value="CoA-transferase family III (CaiB/BaiF)"/>
    <property type="match status" value="1"/>
</dbReference>
<dbReference type="RefSeq" id="WP_148986757.1">
    <property type="nucleotide sequence ID" value="NZ_VTEV01000001.1"/>
</dbReference>
<dbReference type="InterPro" id="IPR003673">
    <property type="entry name" value="CoA-Trfase_fam_III"/>
</dbReference>
<keyword evidence="1" id="KW-0808">Transferase</keyword>
<dbReference type="PANTHER" id="PTHR48228">
    <property type="entry name" value="SUCCINYL-COA--D-CITRAMALATE COA-TRANSFERASE"/>
    <property type="match status" value="1"/>
</dbReference>
<dbReference type="OrthoDB" id="9797653at2"/>
<accession>A0A5D4T6C3</accession>
<protein>
    <submittedName>
        <fullName evidence="1">CoA transferase</fullName>
    </submittedName>
</protein>
<dbReference type="EMBL" id="VTEV01000001">
    <property type="protein sequence ID" value="TYS70855.1"/>
    <property type="molecule type" value="Genomic_DNA"/>
</dbReference>
<dbReference type="Gene3D" id="3.30.1540.10">
    <property type="entry name" value="formyl-coa transferase, domain 3"/>
    <property type="match status" value="1"/>
</dbReference>